<keyword evidence="1" id="KW-0472">Membrane</keyword>
<dbReference type="EMBL" id="CM017321">
    <property type="protein sequence ID" value="KAE7998181.1"/>
    <property type="molecule type" value="Genomic_DNA"/>
</dbReference>
<feature type="transmembrane region" description="Helical" evidence="1">
    <location>
        <begin position="136"/>
        <end position="157"/>
    </location>
</feature>
<gene>
    <name evidence="2" type="ORF">FH972_002750</name>
</gene>
<evidence type="ECO:0000313" key="2">
    <source>
        <dbReference type="EMBL" id="KAE7998181.1"/>
    </source>
</evidence>
<dbReference type="GO" id="GO:0071486">
    <property type="term" value="P:cellular response to high light intensity"/>
    <property type="evidence" value="ECO:0007669"/>
    <property type="project" value="InterPro"/>
</dbReference>
<accession>A0A5N6QI72</accession>
<evidence type="ECO:0008006" key="4">
    <source>
        <dbReference type="Google" id="ProtNLM"/>
    </source>
</evidence>
<dbReference type="Proteomes" id="UP000327013">
    <property type="component" value="Chromosome 1"/>
</dbReference>
<reference evidence="2 3" key="1">
    <citation type="submission" date="2019-06" db="EMBL/GenBank/DDBJ databases">
        <title>A chromosomal-level reference genome of Carpinus fangiana (Coryloideae, Betulaceae).</title>
        <authorList>
            <person name="Yang X."/>
            <person name="Wang Z."/>
            <person name="Zhang L."/>
            <person name="Hao G."/>
            <person name="Liu J."/>
            <person name="Yang Y."/>
        </authorList>
    </citation>
    <scope>NUCLEOTIDE SEQUENCE [LARGE SCALE GENOMIC DNA]</scope>
    <source>
        <strain evidence="2">Cfa_2016G</strain>
        <tissue evidence="2">Leaf</tissue>
    </source>
</reference>
<organism evidence="2 3">
    <name type="scientific">Carpinus fangiana</name>
    <dbReference type="NCBI Taxonomy" id="176857"/>
    <lineage>
        <taxon>Eukaryota</taxon>
        <taxon>Viridiplantae</taxon>
        <taxon>Streptophyta</taxon>
        <taxon>Embryophyta</taxon>
        <taxon>Tracheophyta</taxon>
        <taxon>Spermatophyta</taxon>
        <taxon>Magnoliopsida</taxon>
        <taxon>eudicotyledons</taxon>
        <taxon>Gunneridae</taxon>
        <taxon>Pentapetalae</taxon>
        <taxon>rosids</taxon>
        <taxon>fabids</taxon>
        <taxon>Fagales</taxon>
        <taxon>Betulaceae</taxon>
        <taxon>Carpinus</taxon>
    </lineage>
</organism>
<dbReference type="OrthoDB" id="1937750at2759"/>
<dbReference type="InterPro" id="IPR044971">
    <property type="entry name" value="SEP2"/>
</dbReference>
<keyword evidence="1" id="KW-1133">Transmembrane helix</keyword>
<keyword evidence="1" id="KW-0812">Transmembrane</keyword>
<dbReference type="PANTHER" id="PTHR36490">
    <property type="entry name" value="STRESS ENHANCED PROTEIN 2, CHLOROPLASTIC"/>
    <property type="match status" value="1"/>
</dbReference>
<proteinExistence type="predicted"/>
<dbReference type="PANTHER" id="PTHR36490:SF1">
    <property type="entry name" value="STRESS ENHANCED PROTEIN 2, CHLOROPLASTIC"/>
    <property type="match status" value="1"/>
</dbReference>
<sequence length="200" mass="21548">MASSARAIRCELRSQKPALTRREPAVPVPVQVQVPVTRAKPAESDGAKIVLQPRLCNLRSYGSDRVGVIRTRRDGGDGGGDVSPFFATLSEYIESSRKSHDFEIISGRLAMMIFAATLTLELVTGNSLFRKMDVQGIAKAGGVGLGAVTCAAVFAWFSSARSKVGQIFSIGCNTFIDSLIDQVVDGLFYEGDPDDWSDEI</sequence>
<evidence type="ECO:0000256" key="1">
    <source>
        <dbReference type="SAM" id="Phobius"/>
    </source>
</evidence>
<dbReference type="AlphaFoldDB" id="A0A5N6QI72"/>
<evidence type="ECO:0000313" key="3">
    <source>
        <dbReference type="Proteomes" id="UP000327013"/>
    </source>
</evidence>
<feature type="transmembrane region" description="Helical" evidence="1">
    <location>
        <begin position="105"/>
        <end position="124"/>
    </location>
</feature>
<name>A0A5N6QI72_9ROSI</name>
<protein>
    <recommendedName>
        <fullName evidence="4">Stress enhanced protein 2</fullName>
    </recommendedName>
</protein>
<keyword evidence="3" id="KW-1185">Reference proteome</keyword>